<organism evidence="2 4">
    <name type="scientific">Paenibacillus jilunlii</name>
    <dbReference type="NCBI Taxonomy" id="682956"/>
    <lineage>
        <taxon>Bacteria</taxon>
        <taxon>Bacillati</taxon>
        <taxon>Bacillota</taxon>
        <taxon>Bacilli</taxon>
        <taxon>Bacillales</taxon>
        <taxon>Paenibacillaceae</taxon>
        <taxon>Paenibacillus</taxon>
    </lineage>
</organism>
<proteinExistence type="predicted"/>
<dbReference type="Gene3D" id="3.20.20.70">
    <property type="entry name" value="Aldolase class I"/>
    <property type="match status" value="1"/>
</dbReference>
<dbReference type="InterPro" id="IPR013785">
    <property type="entry name" value="Aldolase_TIM"/>
</dbReference>
<evidence type="ECO:0000313" key="4">
    <source>
        <dbReference type="Proteomes" id="UP000182783"/>
    </source>
</evidence>
<dbReference type="NCBIfam" id="NF038073">
    <property type="entry name" value="rSAM_STM4011"/>
    <property type="match status" value="1"/>
</dbReference>
<dbReference type="SUPFAM" id="SSF102114">
    <property type="entry name" value="Radical SAM enzymes"/>
    <property type="match status" value="1"/>
</dbReference>
<dbReference type="EMBL" id="FNGM01000007">
    <property type="protein sequence ID" value="SDL96284.1"/>
    <property type="molecule type" value="Genomic_DNA"/>
</dbReference>
<dbReference type="OrthoDB" id="9780503at2"/>
<gene>
    <name evidence="1" type="ORF">AML91_27085</name>
    <name evidence="2" type="ORF">SAMN05216191_107134</name>
</gene>
<evidence type="ECO:0000313" key="1">
    <source>
        <dbReference type="EMBL" id="KWX70716.1"/>
    </source>
</evidence>
<dbReference type="InterPro" id="IPR047771">
    <property type="entry name" value="Radical_SAM_STM4011-like"/>
</dbReference>
<dbReference type="CDD" id="cd01335">
    <property type="entry name" value="Radical_SAM"/>
    <property type="match status" value="1"/>
</dbReference>
<evidence type="ECO:0000313" key="3">
    <source>
        <dbReference type="Proteomes" id="UP000070252"/>
    </source>
</evidence>
<evidence type="ECO:0000313" key="2">
    <source>
        <dbReference type="EMBL" id="SDL96284.1"/>
    </source>
</evidence>
<dbReference type="Proteomes" id="UP000070252">
    <property type="component" value="Unassembled WGS sequence"/>
</dbReference>
<dbReference type="InterPro" id="IPR058240">
    <property type="entry name" value="rSAM_sf"/>
</dbReference>
<dbReference type="EMBL" id="LIPY01000123">
    <property type="protein sequence ID" value="KWX70716.1"/>
    <property type="molecule type" value="Genomic_DNA"/>
</dbReference>
<reference evidence="1 3" key="1">
    <citation type="submission" date="2015-08" db="EMBL/GenBank/DDBJ databases">
        <title>Genome of Paenibacillus jilunlii.</title>
        <authorList>
            <person name="Sant'Anna F.H."/>
            <person name="Ambrosini A."/>
            <person name="Souza R."/>
            <person name="Bach E."/>
            <person name="Fernandes G."/>
            <person name="Balsanelli E."/>
            <person name="Baura V.A."/>
            <person name="Pedrosa F.O."/>
            <person name="Souza E.M."/>
            <person name="Passaglia L."/>
        </authorList>
    </citation>
    <scope>NUCLEOTIDE SEQUENCE [LARGE SCALE GENOMIC DNA]</scope>
    <source>
        <strain evidence="1 3">DSM 23019</strain>
    </source>
</reference>
<sequence length="290" mass="32465">MKAVLYYRGSLTSCNYDCPYCPFGKTKDSAARLAKDREELEAFVRWVSVQGAEGHRLSIFFNPYGEALIHRWYKEAMITLSNLDHVDKVAIQTNLSAGLDFTAGLNPYKAAFWATYHPGQVTEQRFLAQCMAVYDQGIPFSVGSVGIRSSFEAIASLRAALPEDVYLWVNAYKDKPNYYTGEDIAFLSGIDPYFVLNARDYESLGKACSAGSDVFYVQGSGQVKRCYKDRGVIGNLYRDGLEGLSLERSCRMKVCDCYIGYIHIPELQLQQVYGAGLLERIPCGVREGTE</sequence>
<name>A0A1G9PC36_9BACL</name>
<protein>
    <submittedName>
        <fullName evidence="1">Radical SAM protein</fullName>
    </submittedName>
</protein>
<keyword evidence="3" id="KW-1185">Reference proteome</keyword>
<dbReference type="AlphaFoldDB" id="A0A1G9PC36"/>
<dbReference type="Proteomes" id="UP000182783">
    <property type="component" value="Unassembled WGS sequence"/>
</dbReference>
<accession>A0A1G9PC36</accession>
<dbReference type="RefSeq" id="WP_062527563.1">
    <property type="nucleotide sequence ID" value="NZ_CP048429.1"/>
</dbReference>
<reference evidence="2 4" key="2">
    <citation type="submission" date="2016-10" db="EMBL/GenBank/DDBJ databases">
        <authorList>
            <person name="de Groot N.N."/>
        </authorList>
    </citation>
    <scope>NUCLEOTIDE SEQUENCE [LARGE SCALE GENOMIC DNA]</scope>
    <source>
        <strain evidence="2 4">CGMCC 1.10239</strain>
    </source>
</reference>